<dbReference type="Proteomes" id="UP000176405">
    <property type="component" value="Unassembled WGS sequence"/>
</dbReference>
<evidence type="ECO:0000313" key="2">
    <source>
        <dbReference type="Proteomes" id="UP000176405"/>
    </source>
</evidence>
<accession>A0A1F5K484</accession>
<proteinExistence type="predicted"/>
<reference evidence="1 2" key="1">
    <citation type="journal article" date="2016" name="Nat. Commun.">
        <title>Thousands of microbial genomes shed light on interconnected biogeochemical processes in an aquifer system.</title>
        <authorList>
            <person name="Anantharaman K."/>
            <person name="Brown C.T."/>
            <person name="Hug L.A."/>
            <person name="Sharon I."/>
            <person name="Castelle C.J."/>
            <person name="Probst A.J."/>
            <person name="Thomas B.C."/>
            <person name="Singh A."/>
            <person name="Wilkins M.J."/>
            <person name="Karaoz U."/>
            <person name="Brodie E.L."/>
            <person name="Williams K.H."/>
            <person name="Hubbard S.S."/>
            <person name="Banfield J.F."/>
        </authorList>
    </citation>
    <scope>NUCLEOTIDE SEQUENCE [LARGE SCALE GENOMIC DNA]</scope>
</reference>
<comment type="caution">
    <text evidence="1">The sequence shown here is derived from an EMBL/GenBank/DDBJ whole genome shotgun (WGS) entry which is preliminary data.</text>
</comment>
<evidence type="ECO:0000313" key="1">
    <source>
        <dbReference type="EMBL" id="OGE35717.1"/>
    </source>
</evidence>
<dbReference type="AlphaFoldDB" id="A0A1F5K484"/>
<organism evidence="1 2">
    <name type="scientific">Candidatus Daviesbacteria bacterium RIFCSPHIGHO2_12_FULL_43_11</name>
    <dbReference type="NCBI Taxonomy" id="1797780"/>
    <lineage>
        <taxon>Bacteria</taxon>
        <taxon>Candidatus Daviesiibacteriota</taxon>
    </lineage>
</organism>
<name>A0A1F5K484_9BACT</name>
<sequence>MSSDLRKKDGSESYGIVDVPLYLEPFFRRVSGEKEKSYLIINSFFTCWLALQDNISPEIIYECFLKAQGVERGSRQYTPVMKSPLDQSSESFQSLLARARFDPRNFLPMSAL</sequence>
<dbReference type="EMBL" id="MFDH01000018">
    <property type="protein sequence ID" value="OGE35717.1"/>
    <property type="molecule type" value="Genomic_DNA"/>
</dbReference>
<gene>
    <name evidence="1" type="ORF">A3E45_00230</name>
</gene>
<protein>
    <submittedName>
        <fullName evidence="1">Uncharacterized protein</fullName>
    </submittedName>
</protein>